<protein>
    <recommendedName>
        <fullName evidence="8">Major facilitator superfamily (MFS) profile domain-containing protein</fullName>
    </recommendedName>
</protein>
<evidence type="ECO:0000259" key="8">
    <source>
        <dbReference type="PROSITE" id="PS50850"/>
    </source>
</evidence>
<dbReference type="Proteomes" id="UP001565368">
    <property type="component" value="Unassembled WGS sequence"/>
</dbReference>
<evidence type="ECO:0000256" key="4">
    <source>
        <dbReference type="ARBA" id="ARBA00022989"/>
    </source>
</evidence>
<dbReference type="EMBL" id="JBBXJM010000005">
    <property type="protein sequence ID" value="KAL1407871.1"/>
    <property type="molecule type" value="Genomic_DNA"/>
</dbReference>
<feature type="transmembrane region" description="Helical" evidence="7">
    <location>
        <begin position="140"/>
        <end position="163"/>
    </location>
</feature>
<dbReference type="InterPro" id="IPR036259">
    <property type="entry name" value="MFS_trans_sf"/>
</dbReference>
<keyword evidence="5 7" id="KW-0472">Membrane</keyword>
<feature type="transmembrane region" description="Helical" evidence="7">
    <location>
        <begin position="275"/>
        <end position="292"/>
    </location>
</feature>
<keyword evidence="3 7" id="KW-0812">Transmembrane</keyword>
<dbReference type="InterPro" id="IPR005828">
    <property type="entry name" value="MFS_sugar_transport-like"/>
</dbReference>
<dbReference type="PROSITE" id="PS50850">
    <property type="entry name" value="MFS"/>
    <property type="match status" value="1"/>
</dbReference>
<evidence type="ECO:0000313" key="10">
    <source>
        <dbReference type="Proteomes" id="UP001565368"/>
    </source>
</evidence>
<feature type="domain" description="Major facilitator superfamily (MFS) profile" evidence="8">
    <location>
        <begin position="1"/>
        <end position="421"/>
    </location>
</feature>
<keyword evidence="10" id="KW-1185">Reference proteome</keyword>
<dbReference type="PANTHER" id="PTHR48022:SF64">
    <property type="entry name" value="MAJOR FACILITATOR SUPERFAMILY (MFS) PROFILE DOMAIN-CONTAINING PROTEIN"/>
    <property type="match status" value="1"/>
</dbReference>
<evidence type="ECO:0000256" key="6">
    <source>
        <dbReference type="SAM" id="MobiDB-lite"/>
    </source>
</evidence>
<dbReference type="RefSeq" id="XP_069207815.1">
    <property type="nucleotide sequence ID" value="XM_069355744.1"/>
</dbReference>
<reference evidence="9 10" key="1">
    <citation type="submission" date="2023-08" db="EMBL/GenBank/DDBJ databases">
        <title>Annotated Genome Sequence of Vanrija albida AlHP1.</title>
        <authorList>
            <person name="Herzog R."/>
        </authorList>
    </citation>
    <scope>NUCLEOTIDE SEQUENCE [LARGE SCALE GENOMIC DNA]</scope>
    <source>
        <strain evidence="9 10">AlHP1</strain>
    </source>
</reference>
<dbReference type="PANTHER" id="PTHR48022">
    <property type="entry name" value="PLASTIDIC GLUCOSE TRANSPORTER 4"/>
    <property type="match status" value="1"/>
</dbReference>
<accession>A0ABR3PZK3</accession>
<comment type="subcellular location">
    <subcellularLocation>
        <location evidence="1">Membrane</location>
        <topology evidence="1">Multi-pass membrane protein</topology>
    </subcellularLocation>
</comment>
<comment type="similarity">
    <text evidence="2">Belongs to the major facilitator superfamily. Sugar transporter (TC 2.A.1.1) family.</text>
</comment>
<evidence type="ECO:0000256" key="1">
    <source>
        <dbReference type="ARBA" id="ARBA00004141"/>
    </source>
</evidence>
<dbReference type="SUPFAM" id="SSF103473">
    <property type="entry name" value="MFS general substrate transporter"/>
    <property type="match status" value="1"/>
</dbReference>
<dbReference type="InterPro" id="IPR050360">
    <property type="entry name" value="MFS_Sugar_Transporters"/>
</dbReference>
<feature type="transmembrane region" description="Helical" evidence="7">
    <location>
        <begin position="111"/>
        <end position="134"/>
    </location>
</feature>
<evidence type="ECO:0000256" key="5">
    <source>
        <dbReference type="ARBA" id="ARBA00023136"/>
    </source>
</evidence>
<dbReference type="InterPro" id="IPR020846">
    <property type="entry name" value="MFS_dom"/>
</dbReference>
<dbReference type="GeneID" id="95988350"/>
<comment type="caution">
    <text evidence="9">The sequence shown here is derived from an EMBL/GenBank/DDBJ whole genome shotgun (WGS) entry which is preliminary data.</text>
</comment>
<feature type="transmembrane region" description="Helical" evidence="7">
    <location>
        <begin position="81"/>
        <end position="99"/>
    </location>
</feature>
<feature type="transmembrane region" description="Helical" evidence="7">
    <location>
        <begin position="335"/>
        <end position="357"/>
    </location>
</feature>
<feature type="compositionally biased region" description="Basic and acidic residues" evidence="6">
    <location>
        <begin position="463"/>
        <end position="472"/>
    </location>
</feature>
<evidence type="ECO:0000256" key="3">
    <source>
        <dbReference type="ARBA" id="ARBA00022692"/>
    </source>
</evidence>
<feature type="transmembrane region" description="Helical" evidence="7">
    <location>
        <begin position="301"/>
        <end position="323"/>
    </location>
</feature>
<proteinExistence type="inferred from homology"/>
<name>A0ABR3PZK3_9TREE</name>
<gene>
    <name evidence="9" type="ORF">Q8F55_007307</name>
</gene>
<feature type="region of interest" description="Disordered" evidence="6">
    <location>
        <begin position="448"/>
        <end position="472"/>
    </location>
</feature>
<feature type="transmembrane region" description="Helical" evidence="7">
    <location>
        <begin position="25"/>
        <end position="44"/>
    </location>
</feature>
<feature type="transmembrane region" description="Helical" evidence="7">
    <location>
        <begin position="398"/>
        <end position="417"/>
    </location>
</feature>
<evidence type="ECO:0000256" key="7">
    <source>
        <dbReference type="SAM" id="Phobius"/>
    </source>
</evidence>
<organism evidence="9 10">
    <name type="scientific">Vanrija albida</name>
    <dbReference type="NCBI Taxonomy" id="181172"/>
    <lineage>
        <taxon>Eukaryota</taxon>
        <taxon>Fungi</taxon>
        <taxon>Dikarya</taxon>
        <taxon>Basidiomycota</taxon>
        <taxon>Agaricomycotina</taxon>
        <taxon>Tremellomycetes</taxon>
        <taxon>Trichosporonales</taxon>
        <taxon>Trichosporonaceae</taxon>
        <taxon>Vanrija</taxon>
    </lineage>
</organism>
<feature type="transmembrane region" description="Helical" evidence="7">
    <location>
        <begin position="51"/>
        <end position="69"/>
    </location>
</feature>
<dbReference type="Pfam" id="PF00083">
    <property type="entry name" value="Sugar_tr"/>
    <property type="match status" value="1"/>
</dbReference>
<sequence>MTGLQANSLFMKAIDHPRATKLGTIVAAQALGAIPGYIPAAYVTDKFGRRAAMALGYIIIIIGALVQTFTTGGWNMFGGRFILGFGGSFTGVAGGPYTAELAHPRNRAQTTALIQTCFYIGSVIAAWICFGAVYMRHTNWSWRMCLLFQVVVPIMALCVFPFVPESPRWLVSKDRVEEAHNILAKYHANGDKSDELVVYELQEIQEAIDMERAAAKGVSFKTFLETKGNRWRLAIILTVAFTSQWAGNGVISFYLVPILQSIGITNAAQQTGYNAGLQVFNWIFAIVGALVCERFGRRKMWLTSAIGMFFSYVVITACSAAYANGHEPAGKAVMAMLFVYFFFYDIGYTGLTLAYPLEILPFNLRSKGVAILLMCIMLSATFNTYVNPIALVSIAWKYYFVFLGVLIFAIVAIYFGFPETKGRLLEEIAVIFDGDEATLHAQTHLEDEREHDLKQMPSPSVSEVKDGNDKRV</sequence>
<evidence type="ECO:0000313" key="9">
    <source>
        <dbReference type="EMBL" id="KAL1407871.1"/>
    </source>
</evidence>
<dbReference type="Gene3D" id="1.20.1250.20">
    <property type="entry name" value="MFS general substrate transporter like domains"/>
    <property type="match status" value="1"/>
</dbReference>
<feature type="transmembrane region" description="Helical" evidence="7">
    <location>
        <begin position="369"/>
        <end position="386"/>
    </location>
</feature>
<feature type="transmembrane region" description="Helical" evidence="7">
    <location>
        <begin position="233"/>
        <end position="255"/>
    </location>
</feature>
<evidence type="ECO:0000256" key="2">
    <source>
        <dbReference type="ARBA" id="ARBA00010992"/>
    </source>
</evidence>
<keyword evidence="4 7" id="KW-1133">Transmembrane helix</keyword>